<dbReference type="GeneID" id="92760594"/>
<organism evidence="2 3">
    <name type="scientific">Corynebacterium glucuronolyticum</name>
    <dbReference type="NCBI Taxonomy" id="39791"/>
    <lineage>
        <taxon>Bacteria</taxon>
        <taxon>Bacillati</taxon>
        <taxon>Actinomycetota</taxon>
        <taxon>Actinomycetes</taxon>
        <taxon>Mycobacteriales</taxon>
        <taxon>Corynebacteriaceae</taxon>
        <taxon>Corynebacterium</taxon>
    </lineage>
</organism>
<name>A0A7T4JW36_9CORY</name>
<dbReference type="InterPro" id="IPR001466">
    <property type="entry name" value="Beta-lactam-related"/>
</dbReference>
<sequence>MIDFSDWPCDTVAAGSLSGFSFGDTSAVFELASVTKLLSAYATLVAVEEGVFSLSTPLGPEDSTVRHLLAHASGLSHDDLTPQKPVGERRIYSSSAYALLGREIERLTDIPFGQYAREAVFEPLGMEHTEIYGNPGFGGRSTVEDLLRFSEEVISPQVLHPSTVKEATTVQFPDLNGIVPGYGNYKPCPWGLGFEIKGEKNPHWTGPSMPADTVGHFGQAGTFWWVHRVSGRGLVVLTDRPFGDWAKPLWMEANESFWLANS</sequence>
<dbReference type="InterPro" id="IPR050789">
    <property type="entry name" value="Diverse_Enzym_Activities"/>
</dbReference>
<feature type="domain" description="Beta-lactamase-related" evidence="1">
    <location>
        <begin position="27"/>
        <end position="243"/>
    </location>
</feature>
<accession>A0A7T4JW36</accession>
<dbReference type="PANTHER" id="PTHR43283:SF15">
    <property type="entry name" value="CONSERVED PROTEIN"/>
    <property type="match status" value="1"/>
</dbReference>
<dbReference type="AlphaFoldDB" id="A0A7T4JW36"/>
<dbReference type="RefSeq" id="WP_084036800.1">
    <property type="nucleotide sequence ID" value="NZ_CP066007.1"/>
</dbReference>
<reference evidence="2 3" key="1">
    <citation type="submission" date="2020-12" db="EMBL/GenBank/DDBJ databases">
        <title>FDA dAtabase for Regulatory Grade micrObial Sequences (FDA-ARGOS): Supporting development and validation of Infectious Disease Dx tests.</title>
        <authorList>
            <person name="Sproer C."/>
            <person name="Gronow S."/>
            <person name="Severitt S."/>
            <person name="Schroder I."/>
            <person name="Tallon L."/>
            <person name="Sadzewicz L."/>
            <person name="Zhao X."/>
            <person name="Boylan J."/>
            <person name="Ott S."/>
            <person name="Bowen H."/>
            <person name="Vavikolanu K."/>
            <person name="Mehta A."/>
            <person name="Aluvathingal J."/>
            <person name="Nadendla S."/>
            <person name="Lowell S."/>
            <person name="Myers T."/>
            <person name="Yan Y."/>
            <person name="Sichtig H."/>
        </authorList>
    </citation>
    <scope>NUCLEOTIDE SEQUENCE [LARGE SCALE GENOMIC DNA]</scope>
    <source>
        <strain evidence="2 3">FDAARGOS_1053</strain>
    </source>
</reference>
<evidence type="ECO:0000313" key="2">
    <source>
        <dbReference type="EMBL" id="QQB47535.1"/>
    </source>
</evidence>
<dbReference type="Proteomes" id="UP000596145">
    <property type="component" value="Chromosome"/>
</dbReference>
<dbReference type="EMBL" id="CP066007">
    <property type="protein sequence ID" value="QQB47535.1"/>
    <property type="molecule type" value="Genomic_DNA"/>
</dbReference>
<proteinExistence type="predicted"/>
<dbReference type="Gene3D" id="3.40.710.10">
    <property type="entry name" value="DD-peptidase/beta-lactamase superfamily"/>
    <property type="match status" value="1"/>
</dbReference>
<gene>
    <name evidence="2" type="ORF">I6I10_06585</name>
</gene>
<evidence type="ECO:0000259" key="1">
    <source>
        <dbReference type="Pfam" id="PF00144"/>
    </source>
</evidence>
<dbReference type="Pfam" id="PF00144">
    <property type="entry name" value="Beta-lactamase"/>
    <property type="match status" value="1"/>
</dbReference>
<evidence type="ECO:0000313" key="3">
    <source>
        <dbReference type="Proteomes" id="UP000596145"/>
    </source>
</evidence>
<dbReference type="PANTHER" id="PTHR43283">
    <property type="entry name" value="BETA-LACTAMASE-RELATED"/>
    <property type="match status" value="1"/>
</dbReference>
<dbReference type="OrthoDB" id="3336932at2"/>
<protein>
    <submittedName>
        <fullName evidence="2">Beta-lactamase family protein</fullName>
    </submittedName>
</protein>
<dbReference type="InterPro" id="IPR012338">
    <property type="entry name" value="Beta-lactam/transpept-like"/>
</dbReference>
<dbReference type="SUPFAM" id="SSF56601">
    <property type="entry name" value="beta-lactamase/transpeptidase-like"/>
    <property type="match status" value="1"/>
</dbReference>